<feature type="region of interest" description="Disordered" evidence="1">
    <location>
        <begin position="40"/>
        <end position="64"/>
    </location>
</feature>
<evidence type="ECO:0000313" key="2">
    <source>
        <dbReference type="EnsemblMetazoa" id="Aqu2.1.22977_001"/>
    </source>
</evidence>
<proteinExistence type="predicted"/>
<accession>A0A1X7U4Y3</accession>
<organism evidence="2">
    <name type="scientific">Amphimedon queenslandica</name>
    <name type="common">Sponge</name>
    <dbReference type="NCBI Taxonomy" id="400682"/>
    <lineage>
        <taxon>Eukaryota</taxon>
        <taxon>Metazoa</taxon>
        <taxon>Porifera</taxon>
        <taxon>Demospongiae</taxon>
        <taxon>Heteroscleromorpha</taxon>
        <taxon>Haplosclerida</taxon>
        <taxon>Niphatidae</taxon>
        <taxon>Amphimedon</taxon>
    </lineage>
</organism>
<evidence type="ECO:0000256" key="1">
    <source>
        <dbReference type="SAM" id="MobiDB-lite"/>
    </source>
</evidence>
<reference evidence="2" key="1">
    <citation type="submission" date="2017-05" db="UniProtKB">
        <authorList>
            <consortium name="EnsemblMetazoa"/>
        </authorList>
    </citation>
    <scope>IDENTIFICATION</scope>
</reference>
<name>A0A1X7U4Y3_AMPQE</name>
<dbReference type="EnsemblMetazoa" id="Aqu2.1.22977_001">
    <property type="protein sequence ID" value="Aqu2.1.22977_001"/>
    <property type="gene ID" value="Aqu2.1.22977"/>
</dbReference>
<dbReference type="InParanoid" id="A0A1X7U4Y3"/>
<protein>
    <submittedName>
        <fullName evidence="2">Uncharacterized protein</fullName>
    </submittedName>
</protein>
<sequence>MGMYSTLTRLKSLCEKINEIMSLAVSGVVELEVGGVEDEVGKGGVEDEVGKGGVEDEAGGTKEEGIKVEEDLTAEELIVDWMNSKHSKVMQNSAGIEMNVGVNPSCLSFCSVLRSRQSNVSVPIYVSIGM</sequence>
<dbReference type="AlphaFoldDB" id="A0A1X7U4Y3"/>